<dbReference type="EMBL" id="KZ559618">
    <property type="protein sequence ID" value="PLN76422.1"/>
    <property type="molecule type" value="Genomic_DNA"/>
</dbReference>
<evidence type="ECO:0000313" key="9">
    <source>
        <dbReference type="Proteomes" id="UP000235023"/>
    </source>
</evidence>
<evidence type="ECO:0000313" key="8">
    <source>
        <dbReference type="EMBL" id="PLN76422.1"/>
    </source>
</evidence>
<reference evidence="9" key="1">
    <citation type="submission" date="2017-12" db="EMBL/GenBank/DDBJ databases">
        <authorList>
            <consortium name="DOE Joint Genome Institute"/>
            <person name="Mondo S.J."/>
            <person name="Kjaerbolling I."/>
            <person name="Vesth T.C."/>
            <person name="Frisvad J.C."/>
            <person name="Nybo J.L."/>
            <person name="Theobald S."/>
            <person name="Kuo A."/>
            <person name="Bowyer P."/>
            <person name="Matsuda Y."/>
            <person name="Lyhne E.K."/>
            <person name="Kogle M.E."/>
            <person name="Clum A."/>
            <person name="Lipzen A."/>
            <person name="Salamov A."/>
            <person name="Ngan C.Y."/>
            <person name="Daum C."/>
            <person name="Chiniquy J."/>
            <person name="Barry K."/>
            <person name="LaButti K."/>
            <person name="Haridas S."/>
            <person name="Simmons B.A."/>
            <person name="Magnuson J.K."/>
            <person name="Mortensen U.H."/>
            <person name="Larsen T.O."/>
            <person name="Grigoriev I.V."/>
            <person name="Baker S.E."/>
            <person name="Andersen M.R."/>
            <person name="Nordberg H.P."/>
            <person name="Cantor M.N."/>
            <person name="Hua S.X."/>
        </authorList>
    </citation>
    <scope>NUCLEOTIDE SEQUENCE [LARGE SCALE GENOMIC DNA]</scope>
    <source>
        <strain evidence="9">IBT 19404</strain>
    </source>
</reference>
<dbReference type="PROSITE" id="PS50048">
    <property type="entry name" value="ZN2_CY6_FUNGAL_2"/>
    <property type="match status" value="1"/>
</dbReference>
<dbReference type="GO" id="GO:0045944">
    <property type="term" value="P:positive regulation of transcription by RNA polymerase II"/>
    <property type="evidence" value="ECO:0007669"/>
    <property type="project" value="TreeGrafter"/>
</dbReference>
<evidence type="ECO:0000256" key="4">
    <source>
        <dbReference type="ARBA" id="ARBA00023163"/>
    </source>
</evidence>
<protein>
    <submittedName>
        <fullName evidence="8">C6 transcription factor</fullName>
    </submittedName>
</protein>
<dbReference type="GO" id="GO:0000976">
    <property type="term" value="F:transcription cis-regulatory region binding"/>
    <property type="evidence" value="ECO:0007669"/>
    <property type="project" value="TreeGrafter"/>
</dbReference>
<dbReference type="GO" id="GO:0005634">
    <property type="term" value="C:nucleus"/>
    <property type="evidence" value="ECO:0007669"/>
    <property type="project" value="UniProtKB-SubCell"/>
</dbReference>
<comment type="subcellular location">
    <subcellularLocation>
        <location evidence="1">Nucleus</location>
    </subcellularLocation>
</comment>
<dbReference type="Pfam" id="PF00172">
    <property type="entry name" value="Zn_clus"/>
    <property type="match status" value="1"/>
</dbReference>
<dbReference type="GO" id="GO:0008270">
    <property type="term" value="F:zinc ion binding"/>
    <property type="evidence" value="ECO:0007669"/>
    <property type="project" value="InterPro"/>
</dbReference>
<dbReference type="CDD" id="cd00067">
    <property type="entry name" value="GAL4"/>
    <property type="match status" value="1"/>
</dbReference>
<feature type="compositionally biased region" description="Polar residues" evidence="6">
    <location>
        <begin position="96"/>
        <end position="114"/>
    </location>
</feature>
<feature type="region of interest" description="Disordered" evidence="6">
    <location>
        <begin position="83"/>
        <end position="114"/>
    </location>
</feature>
<keyword evidence="9" id="KW-1185">Reference proteome</keyword>
<dbReference type="OrthoDB" id="3509362at2759"/>
<evidence type="ECO:0000256" key="1">
    <source>
        <dbReference type="ARBA" id="ARBA00004123"/>
    </source>
</evidence>
<organism evidence="8 9">
    <name type="scientific">Aspergillus taichungensis</name>
    <dbReference type="NCBI Taxonomy" id="482145"/>
    <lineage>
        <taxon>Eukaryota</taxon>
        <taxon>Fungi</taxon>
        <taxon>Dikarya</taxon>
        <taxon>Ascomycota</taxon>
        <taxon>Pezizomycotina</taxon>
        <taxon>Eurotiomycetes</taxon>
        <taxon>Eurotiomycetidae</taxon>
        <taxon>Eurotiales</taxon>
        <taxon>Aspergillaceae</taxon>
        <taxon>Aspergillus</taxon>
        <taxon>Aspergillus subgen. Circumdati</taxon>
    </lineage>
</organism>
<dbReference type="PROSITE" id="PS00463">
    <property type="entry name" value="ZN2_CY6_FUNGAL_1"/>
    <property type="match status" value="1"/>
</dbReference>
<dbReference type="InterPro" id="IPR001138">
    <property type="entry name" value="Zn2Cys6_DnaBD"/>
</dbReference>
<dbReference type="PANTHER" id="PTHR37534">
    <property type="entry name" value="TRANSCRIPTIONAL ACTIVATOR PROTEIN UGA3"/>
    <property type="match status" value="1"/>
</dbReference>
<dbReference type="SMART" id="SM00066">
    <property type="entry name" value="GAL4"/>
    <property type="match status" value="1"/>
</dbReference>
<gene>
    <name evidence="8" type="ORF">BDW42DRAFT_20819</name>
</gene>
<evidence type="ECO:0000256" key="6">
    <source>
        <dbReference type="SAM" id="MobiDB-lite"/>
    </source>
</evidence>
<dbReference type="PANTHER" id="PTHR37534:SF16">
    <property type="entry name" value="ZN(II)2CYS6 TRANSCRIPTION FACTOR (EUROFUNG)-RELATED"/>
    <property type="match status" value="1"/>
</dbReference>
<dbReference type="AlphaFoldDB" id="A0A2J5HHT5"/>
<dbReference type="InterPro" id="IPR021858">
    <property type="entry name" value="Fun_TF"/>
</dbReference>
<dbReference type="GO" id="GO:0000981">
    <property type="term" value="F:DNA-binding transcription factor activity, RNA polymerase II-specific"/>
    <property type="evidence" value="ECO:0007669"/>
    <property type="project" value="InterPro"/>
</dbReference>
<name>A0A2J5HHT5_9EURO</name>
<sequence length="558" mass="62257">MHVDPVVMLPVGSPSQAPARKRYRREGSKWTRSGCLTCKRRRKRCDEEKPSCRSCVRLGLSCEGYGSIWAKPLNPSDQVFQQYESTPKRRRIDPSVSESGSPASTREPSSPCSTVSACPSISLSSPSDCNAIEIRTPPTDNSEFEDVDNGRGKEVIQLNAPVDSGLAILDPSGYMSNLSHLETHFLQYHMEQGSKLLANLDSDENPLRSLIIPRALSSPLLMKALCAVSAMHLANRSQDNLHAQTAAANYYIRTMSGIRAALFQSPGQPYTDDSILSVALLVKYEIVRGSVKQWATHLKALENLVISRGGFATFDTDLAEFLWGLFMYAHNLAKVTNRNPVTQKQIPGTEHLTLTKLDSYIGYTEDIIRISARIADLPGLRHDPVALILEIQTIDSSLRSWTHTMKQYNLPRGITAAAIQRLLMVAECFRDSSYIHLHSILKRMSQEITGPDLYPLWSSFVSTSKDSALQSCVNRLRSFPLDQYCEYSALTSPLFLVGAESEDPATRVLVIQSLDKLQSNFGIGNVKRAKEVLHLLWNGEMKHWLDVLEHLQWDLVLA</sequence>
<dbReference type="SUPFAM" id="SSF57701">
    <property type="entry name" value="Zn2/Cys6 DNA-binding domain"/>
    <property type="match status" value="1"/>
</dbReference>
<dbReference type="InterPro" id="IPR036864">
    <property type="entry name" value="Zn2-C6_fun-type_DNA-bd_sf"/>
</dbReference>
<keyword evidence="3" id="KW-0238">DNA-binding</keyword>
<evidence type="ECO:0000256" key="5">
    <source>
        <dbReference type="ARBA" id="ARBA00023242"/>
    </source>
</evidence>
<keyword evidence="4" id="KW-0804">Transcription</keyword>
<dbReference type="Proteomes" id="UP000235023">
    <property type="component" value="Unassembled WGS sequence"/>
</dbReference>
<proteinExistence type="predicted"/>
<evidence type="ECO:0000259" key="7">
    <source>
        <dbReference type="PROSITE" id="PS50048"/>
    </source>
</evidence>
<feature type="domain" description="Zn(2)-C6 fungal-type" evidence="7">
    <location>
        <begin position="34"/>
        <end position="62"/>
    </location>
</feature>
<feature type="region of interest" description="Disordered" evidence="6">
    <location>
        <begin position="1"/>
        <end position="25"/>
    </location>
</feature>
<keyword evidence="2" id="KW-0805">Transcription regulation</keyword>
<evidence type="ECO:0000256" key="2">
    <source>
        <dbReference type="ARBA" id="ARBA00023015"/>
    </source>
</evidence>
<evidence type="ECO:0000256" key="3">
    <source>
        <dbReference type="ARBA" id="ARBA00023125"/>
    </source>
</evidence>
<dbReference type="Pfam" id="PF11951">
    <property type="entry name" value="Fungal_trans_2"/>
    <property type="match status" value="1"/>
</dbReference>
<dbReference type="Gene3D" id="4.10.240.10">
    <property type="entry name" value="Zn(2)-C6 fungal-type DNA-binding domain"/>
    <property type="match status" value="1"/>
</dbReference>
<keyword evidence="5" id="KW-0539">Nucleus</keyword>
<accession>A0A2J5HHT5</accession>